<feature type="compositionally biased region" description="Polar residues" evidence="1">
    <location>
        <begin position="26"/>
        <end position="38"/>
    </location>
</feature>
<feature type="signal peptide" evidence="2">
    <location>
        <begin position="1"/>
        <end position="21"/>
    </location>
</feature>
<dbReference type="Proteomes" id="UP000028999">
    <property type="component" value="Unassembled WGS sequence"/>
</dbReference>
<evidence type="ECO:0000313" key="3">
    <source>
        <dbReference type="EMBL" id="CDY49372.1"/>
    </source>
</evidence>
<name>A0A078IHC7_BRANA</name>
<dbReference type="Gramene" id="CDY49372">
    <property type="protein sequence ID" value="CDY49372"/>
    <property type="gene ID" value="GSBRNA2T00092918001"/>
</dbReference>
<dbReference type="AlphaFoldDB" id="A0A078IHC7"/>
<reference evidence="3 4" key="1">
    <citation type="journal article" date="2014" name="Science">
        <title>Plant genetics. Early allopolyploid evolution in the post-Neolithic Brassica napus oilseed genome.</title>
        <authorList>
            <person name="Chalhoub B."/>
            <person name="Denoeud F."/>
            <person name="Liu S."/>
            <person name="Parkin I.A."/>
            <person name="Tang H."/>
            <person name="Wang X."/>
            <person name="Chiquet J."/>
            <person name="Belcram H."/>
            <person name="Tong C."/>
            <person name="Samans B."/>
            <person name="Correa M."/>
            <person name="Da Silva C."/>
            <person name="Just J."/>
            <person name="Falentin C."/>
            <person name="Koh C.S."/>
            <person name="Le Clainche I."/>
            <person name="Bernard M."/>
            <person name="Bento P."/>
            <person name="Noel B."/>
            <person name="Labadie K."/>
            <person name="Alberti A."/>
            <person name="Charles M."/>
            <person name="Arnaud D."/>
            <person name="Guo H."/>
            <person name="Daviaud C."/>
            <person name="Alamery S."/>
            <person name="Jabbari K."/>
            <person name="Zhao M."/>
            <person name="Edger P.P."/>
            <person name="Chelaifa H."/>
            <person name="Tack D."/>
            <person name="Lassalle G."/>
            <person name="Mestiri I."/>
            <person name="Schnel N."/>
            <person name="Le Paslier M.C."/>
            <person name="Fan G."/>
            <person name="Renault V."/>
            <person name="Bayer P.E."/>
            <person name="Golicz A.A."/>
            <person name="Manoli S."/>
            <person name="Lee T.H."/>
            <person name="Thi V.H."/>
            <person name="Chalabi S."/>
            <person name="Hu Q."/>
            <person name="Fan C."/>
            <person name="Tollenaere R."/>
            <person name="Lu Y."/>
            <person name="Battail C."/>
            <person name="Shen J."/>
            <person name="Sidebottom C.H."/>
            <person name="Wang X."/>
            <person name="Canaguier A."/>
            <person name="Chauveau A."/>
            <person name="Berard A."/>
            <person name="Deniot G."/>
            <person name="Guan M."/>
            <person name="Liu Z."/>
            <person name="Sun F."/>
            <person name="Lim Y.P."/>
            <person name="Lyons E."/>
            <person name="Town C.D."/>
            <person name="Bancroft I."/>
            <person name="Wang X."/>
            <person name="Meng J."/>
            <person name="Ma J."/>
            <person name="Pires J.C."/>
            <person name="King G.J."/>
            <person name="Brunel D."/>
            <person name="Delourme R."/>
            <person name="Renard M."/>
            <person name="Aury J.M."/>
            <person name="Adams K.L."/>
            <person name="Batley J."/>
            <person name="Snowdon R.J."/>
            <person name="Tost J."/>
            <person name="Edwards D."/>
            <person name="Zhou Y."/>
            <person name="Hua W."/>
            <person name="Sharpe A.G."/>
            <person name="Paterson A.H."/>
            <person name="Guan C."/>
            <person name="Wincker P."/>
        </authorList>
    </citation>
    <scope>NUCLEOTIDE SEQUENCE [LARGE SCALE GENOMIC DNA]</scope>
    <source>
        <strain evidence="4">cv. Darmor-bzh</strain>
    </source>
</reference>
<protein>
    <submittedName>
        <fullName evidence="3">BnaA03g50610D protein</fullName>
    </submittedName>
</protein>
<proteinExistence type="predicted"/>
<dbReference type="EMBL" id="LK032828">
    <property type="protein sequence ID" value="CDY49372.1"/>
    <property type="molecule type" value="Genomic_DNA"/>
</dbReference>
<feature type="region of interest" description="Disordered" evidence="1">
    <location>
        <begin position="26"/>
        <end position="54"/>
    </location>
</feature>
<accession>A0A078IHC7</accession>
<organism evidence="3 4">
    <name type="scientific">Brassica napus</name>
    <name type="common">Rape</name>
    <dbReference type="NCBI Taxonomy" id="3708"/>
    <lineage>
        <taxon>Eukaryota</taxon>
        <taxon>Viridiplantae</taxon>
        <taxon>Streptophyta</taxon>
        <taxon>Embryophyta</taxon>
        <taxon>Tracheophyta</taxon>
        <taxon>Spermatophyta</taxon>
        <taxon>Magnoliopsida</taxon>
        <taxon>eudicotyledons</taxon>
        <taxon>Gunneridae</taxon>
        <taxon>Pentapetalae</taxon>
        <taxon>rosids</taxon>
        <taxon>malvids</taxon>
        <taxon>Brassicales</taxon>
        <taxon>Brassicaceae</taxon>
        <taxon>Brassiceae</taxon>
        <taxon>Brassica</taxon>
    </lineage>
</organism>
<keyword evidence="4" id="KW-1185">Reference proteome</keyword>
<sequence>MFRKVSIESLLLLLLINYLTQIDTTQRSPPSLGQSQASKMGLQPSHCGSGLRKPISSRFMQPRAFIWTIWREPCNGSGDMSAAQAVAMWIDEKSYYDYY</sequence>
<feature type="chain" id="PRO_5001738100" evidence="2">
    <location>
        <begin position="22"/>
        <end position="99"/>
    </location>
</feature>
<dbReference type="STRING" id="3708.A0A078IHC7"/>
<dbReference type="PaxDb" id="3708-A0A078IHC7"/>
<evidence type="ECO:0000313" key="4">
    <source>
        <dbReference type="Proteomes" id="UP000028999"/>
    </source>
</evidence>
<gene>
    <name evidence="3" type="primary">BnaA03g50610D</name>
    <name evidence="3" type="ORF">GSBRNA2T00092918001</name>
</gene>
<keyword evidence="2" id="KW-0732">Signal</keyword>
<evidence type="ECO:0000256" key="2">
    <source>
        <dbReference type="SAM" id="SignalP"/>
    </source>
</evidence>
<evidence type="ECO:0000256" key="1">
    <source>
        <dbReference type="SAM" id="MobiDB-lite"/>
    </source>
</evidence>